<dbReference type="GO" id="GO:0007165">
    <property type="term" value="P:signal transduction"/>
    <property type="evidence" value="ECO:0007669"/>
    <property type="project" value="UniProtKB-KW"/>
</dbReference>
<feature type="transmembrane region" description="Helical" evidence="4">
    <location>
        <begin position="295"/>
        <end position="316"/>
    </location>
</feature>
<dbReference type="PANTHER" id="PTHR32089:SF112">
    <property type="entry name" value="LYSOZYME-LIKE PROTEIN-RELATED"/>
    <property type="match status" value="1"/>
</dbReference>
<feature type="coiled-coil region" evidence="3">
    <location>
        <begin position="612"/>
        <end position="656"/>
    </location>
</feature>
<evidence type="ECO:0000256" key="3">
    <source>
        <dbReference type="SAM" id="Coils"/>
    </source>
</evidence>
<dbReference type="eggNOG" id="COG0840">
    <property type="taxonomic scope" value="Bacteria"/>
</dbReference>
<reference evidence="6 7" key="1">
    <citation type="journal article" date="2009" name="J. Bacteriol.">
        <title>The genome of Thermosipho africanus TCF52B: lateral genetic connections to the Firmicutes and Archaea.</title>
        <authorList>
            <person name="Nesboe C.L."/>
            <person name="Bapteste E."/>
            <person name="Curtis B."/>
            <person name="Dahle H."/>
            <person name="Lopez P."/>
            <person name="Macleod D."/>
            <person name="Dlutek M."/>
            <person name="Bowman S."/>
            <person name="Zhaxybayeva O."/>
            <person name="Birkeland N.-K."/>
            <person name="Doolittle W.F."/>
        </authorList>
    </citation>
    <scope>NUCLEOTIDE SEQUENCE [LARGE SCALE GENOMIC DNA]</scope>
    <source>
        <strain evidence="6 7">TCF52B</strain>
    </source>
</reference>
<evidence type="ECO:0000313" key="7">
    <source>
        <dbReference type="Proteomes" id="UP000002453"/>
    </source>
</evidence>
<keyword evidence="3" id="KW-0175">Coiled coil</keyword>
<proteinExistence type="predicted"/>
<accession>B7IGT8</accession>
<name>B7IGT8_THEAB</name>
<dbReference type="SUPFAM" id="SSF58104">
    <property type="entry name" value="Methyl-accepting chemotaxis protein (MCP) signaling domain"/>
    <property type="match status" value="1"/>
</dbReference>
<keyword evidence="4" id="KW-0472">Membrane</keyword>
<evidence type="ECO:0000256" key="4">
    <source>
        <dbReference type="SAM" id="Phobius"/>
    </source>
</evidence>
<dbReference type="PANTHER" id="PTHR32089">
    <property type="entry name" value="METHYL-ACCEPTING CHEMOTAXIS PROTEIN MCPB"/>
    <property type="match status" value="1"/>
</dbReference>
<protein>
    <submittedName>
        <fullName evidence="6">Membrane associated methyl-accepting chemotaxis protein, putative</fullName>
    </submittedName>
</protein>
<keyword evidence="4" id="KW-1133">Transmembrane helix</keyword>
<sequence>MFKNLLYFLLGGIVILLVIFSINSYLKEDGLQEFLPKLKVDGALLDESFLTFNDENLHEFEVVLNQKNKYVAFTVTANQKVEVYQDGKLIFSLTGPDLNSWHRYYYLPLNGTTKFLFYSKNVGGVESSWYIGNLKDIQSVVEKHNFANEMLHHFTSGFAVAIFILMLLMYFGIRDKSLLFGAITVLSPVLLSLDEMNLIMTPLLFWKKIVILGAALSMYFALEFAYSLFKIKKNLLFKIYAIIYWILYARVLFAANLSTVREYYSQFYLFAIFALFYISYIFVKNSKNFSERIVTLGLGSVVFGILLSIFSILGMVEVNYMFFNLAQTGFGITLGMYAFVKIIEINNETKVANEKINNLLEQERENMKILERWSQKARELSQVVFDTTKKVQEIDLSLYENAKIVDSDINNLLFVLEKFNGFLNEVEEKTNEISEKINKVSKIGEKIEQSSRENLANLSIVLKMTKDLIKVNDSLNASFVEFSKGIDMIEDVTTKIQDIAEQTNLLSLNAAIEAARAGEAGKGFAVVAEEIRKLSQDTGRLVESINETVGSTRRTFSKVNSIIVELSNNLSTVIDKNQSVLNSIDENTNDMSDMFEEFKIIVEMAEMQNQLSQNVQQEVQKIEAIARDVEEKFKELRRKQEEISQMIKQISQKSDELSNL</sequence>
<feature type="domain" description="Methyl-accepting transducer" evidence="5">
    <location>
        <begin position="416"/>
        <end position="623"/>
    </location>
</feature>
<feature type="transmembrane region" description="Helical" evidence="4">
    <location>
        <begin position="205"/>
        <end position="228"/>
    </location>
</feature>
<keyword evidence="1 2" id="KW-0807">Transducer</keyword>
<dbReference type="SMART" id="SM00283">
    <property type="entry name" value="MA"/>
    <property type="match status" value="1"/>
</dbReference>
<feature type="transmembrane region" description="Helical" evidence="4">
    <location>
        <begin position="263"/>
        <end position="283"/>
    </location>
</feature>
<dbReference type="OrthoDB" id="39115at2"/>
<organism evidence="6 7">
    <name type="scientific">Thermosipho africanus (strain TCF52B)</name>
    <dbReference type="NCBI Taxonomy" id="484019"/>
    <lineage>
        <taxon>Bacteria</taxon>
        <taxon>Thermotogati</taxon>
        <taxon>Thermotogota</taxon>
        <taxon>Thermotogae</taxon>
        <taxon>Thermotogales</taxon>
        <taxon>Fervidobacteriaceae</taxon>
        <taxon>Thermosipho</taxon>
    </lineage>
</organism>
<dbReference type="GO" id="GO:0016020">
    <property type="term" value="C:membrane"/>
    <property type="evidence" value="ECO:0007669"/>
    <property type="project" value="InterPro"/>
</dbReference>
<evidence type="ECO:0000259" key="5">
    <source>
        <dbReference type="PROSITE" id="PS50111"/>
    </source>
</evidence>
<dbReference type="EMBL" id="CP001185">
    <property type="protein sequence ID" value="ACJ75302.1"/>
    <property type="molecule type" value="Genomic_DNA"/>
</dbReference>
<evidence type="ECO:0000313" key="6">
    <source>
        <dbReference type="EMBL" id="ACJ75302.1"/>
    </source>
</evidence>
<dbReference type="STRING" id="484019.THA_841"/>
<feature type="transmembrane region" description="Helical" evidence="4">
    <location>
        <begin position="150"/>
        <end position="170"/>
    </location>
</feature>
<dbReference type="InterPro" id="IPR004089">
    <property type="entry name" value="MCPsignal_dom"/>
</dbReference>
<feature type="transmembrane region" description="Helical" evidence="4">
    <location>
        <begin position="177"/>
        <end position="193"/>
    </location>
</feature>
<keyword evidence="4" id="KW-0812">Transmembrane</keyword>
<dbReference type="InterPro" id="IPR011623">
    <property type="entry name" value="7TMR_DISM_rcpt_extracell_dom1"/>
</dbReference>
<dbReference type="Pfam" id="PF00015">
    <property type="entry name" value="MCPsignal"/>
    <property type="match status" value="1"/>
</dbReference>
<dbReference type="Gene3D" id="1.10.287.950">
    <property type="entry name" value="Methyl-accepting chemotaxis protein"/>
    <property type="match status" value="1"/>
</dbReference>
<dbReference type="RefSeq" id="WP_004100460.1">
    <property type="nucleotide sequence ID" value="NC_011653.1"/>
</dbReference>
<feature type="transmembrane region" description="Helical" evidence="4">
    <location>
        <begin position="235"/>
        <end position="257"/>
    </location>
</feature>
<dbReference type="Pfam" id="PF07695">
    <property type="entry name" value="7TMR-DISM_7TM"/>
    <property type="match status" value="1"/>
</dbReference>
<dbReference type="AlphaFoldDB" id="B7IGT8"/>
<evidence type="ECO:0000256" key="1">
    <source>
        <dbReference type="ARBA" id="ARBA00023224"/>
    </source>
</evidence>
<evidence type="ECO:0000256" key="2">
    <source>
        <dbReference type="PROSITE-ProRule" id="PRU00284"/>
    </source>
</evidence>
<dbReference type="HOGENOM" id="CLU_415562_0_0_0"/>
<keyword evidence="7" id="KW-1185">Reference proteome</keyword>
<feature type="transmembrane region" description="Helical" evidence="4">
    <location>
        <begin position="5"/>
        <end position="26"/>
    </location>
</feature>
<dbReference type="Proteomes" id="UP000002453">
    <property type="component" value="Chromosome"/>
</dbReference>
<gene>
    <name evidence="6" type="ordered locus">THA_841</name>
</gene>
<dbReference type="PROSITE" id="PS50111">
    <property type="entry name" value="CHEMOTAXIS_TRANSDUC_2"/>
    <property type="match status" value="1"/>
</dbReference>
<dbReference type="KEGG" id="taf:THA_841"/>